<accession>A0ABD4Z672</accession>
<evidence type="ECO:0000259" key="2">
    <source>
        <dbReference type="Pfam" id="PF01882"/>
    </source>
</evidence>
<comment type="caution">
    <text evidence="3">The sequence shown here is derived from an EMBL/GenBank/DDBJ whole genome shotgun (WGS) entry which is preliminary data.</text>
</comment>
<dbReference type="SUPFAM" id="SSF53300">
    <property type="entry name" value="vWA-like"/>
    <property type="match status" value="1"/>
</dbReference>
<keyword evidence="1" id="KW-1133">Transmembrane helix</keyword>
<evidence type="ECO:0000313" key="4">
    <source>
        <dbReference type="Proteomes" id="UP001529235"/>
    </source>
</evidence>
<protein>
    <submittedName>
        <fullName evidence="3">DUF58 domain-containing protein</fullName>
    </submittedName>
</protein>
<dbReference type="RefSeq" id="WP_285273797.1">
    <property type="nucleotide sequence ID" value="NZ_JASNVW010000003.1"/>
</dbReference>
<sequence length="449" mass="50915">MVVEVSAIETTPRARAFLILSAILIAFGVLQNYEMISAGIAILVFLACVRSYMLVVAMALEKCSVEIPAIASVEGERICVEILFKNPTLIPIAFAEVSIRYSSFLKLVEGVRAALIAIPPRSFAAIRMCFLARIGMHRIGPVDVVARDLLGLYRFRKSFGFEGFLRGVPRVSEAEIRRLLLFTRSTGLTRSRRSGYGTEFFGVREYREGDDVRRIVWKYFASKRRLVVKELELETMNRILFIVDGTSEMISGPYAQTPFEHSIRTVASIARYLSYRGDYMGIIIASNNELLFMPSLDRGRKGYMRLLETISRYRFEEANTSKVEKFTRRNSVLKAFEKALEILPREKSIVFIFTSHGDEEYLETLVGIATKLSLLGNEVFLVIPITTTFEVKGVPQWGQAIYRLKVFERTKKELEFVKKLRSRGAKVIAVGAEHIPQIIVSLIESMRPS</sequence>
<dbReference type="InterPro" id="IPR036465">
    <property type="entry name" value="vWFA_dom_sf"/>
</dbReference>
<dbReference type="PANTHER" id="PTHR34351:SF1">
    <property type="entry name" value="SLR1927 PROTEIN"/>
    <property type="match status" value="1"/>
</dbReference>
<dbReference type="PANTHER" id="PTHR34351">
    <property type="entry name" value="SLR1927 PROTEIN-RELATED"/>
    <property type="match status" value="1"/>
</dbReference>
<feature type="transmembrane region" description="Helical" evidence="1">
    <location>
        <begin position="40"/>
        <end position="60"/>
    </location>
</feature>
<keyword evidence="1" id="KW-0812">Transmembrane</keyword>
<proteinExistence type="predicted"/>
<keyword evidence="1" id="KW-0472">Membrane</keyword>
<reference evidence="3 4" key="1">
    <citation type="submission" date="2023-05" db="EMBL/GenBank/DDBJ databases">
        <title>A new hyperthermophilic archaea 'Ignisphaera cupida' sp. nov. and description of the family 'Ignisphaeraceae' fam. nov.</title>
        <authorList>
            <person name="Podosokorskaya O.A."/>
            <person name="Elcheninov A.G."/>
            <person name="Klukina A."/>
            <person name="Merkel A.Y."/>
        </authorList>
    </citation>
    <scope>NUCLEOTIDE SEQUENCE [LARGE SCALE GENOMIC DNA]</scope>
    <source>
        <strain evidence="3 4">4213-co</strain>
    </source>
</reference>
<feature type="domain" description="DUF58" evidence="2">
    <location>
        <begin position="203"/>
        <end position="376"/>
    </location>
</feature>
<evidence type="ECO:0000256" key="1">
    <source>
        <dbReference type="SAM" id="Phobius"/>
    </source>
</evidence>
<dbReference type="EMBL" id="JASNVW010000003">
    <property type="protein sequence ID" value="MDK6028811.1"/>
    <property type="molecule type" value="Genomic_DNA"/>
</dbReference>
<dbReference type="AlphaFoldDB" id="A0ABD4Z672"/>
<dbReference type="InterPro" id="IPR002881">
    <property type="entry name" value="DUF58"/>
</dbReference>
<dbReference type="Pfam" id="PF01882">
    <property type="entry name" value="DUF58"/>
    <property type="match status" value="1"/>
</dbReference>
<name>A0ABD4Z672_9CREN</name>
<dbReference type="Proteomes" id="UP001529235">
    <property type="component" value="Unassembled WGS sequence"/>
</dbReference>
<keyword evidence="4" id="KW-1185">Reference proteome</keyword>
<feature type="transmembrane region" description="Helical" evidence="1">
    <location>
        <begin position="14"/>
        <end position="33"/>
    </location>
</feature>
<organism evidence="3 4">
    <name type="scientific">Ignisphaera cupida</name>
    <dbReference type="NCBI Taxonomy" id="3050454"/>
    <lineage>
        <taxon>Archaea</taxon>
        <taxon>Thermoproteota</taxon>
        <taxon>Thermoprotei</taxon>
        <taxon>Desulfurococcales</taxon>
        <taxon>Desulfurococcaceae</taxon>
        <taxon>Ignisphaera</taxon>
    </lineage>
</organism>
<gene>
    <name evidence="3" type="ORF">QPL79_05490</name>
</gene>
<evidence type="ECO:0000313" key="3">
    <source>
        <dbReference type="EMBL" id="MDK6028811.1"/>
    </source>
</evidence>